<dbReference type="Gene3D" id="2.130.10.10">
    <property type="entry name" value="YVTN repeat-like/Quinoprotein amine dehydrogenase"/>
    <property type="match status" value="1"/>
</dbReference>
<proteinExistence type="predicted"/>
<dbReference type="SUPFAM" id="SSF82171">
    <property type="entry name" value="DPP6 N-terminal domain-like"/>
    <property type="match status" value="1"/>
</dbReference>
<comment type="caution">
    <text evidence="1">The sequence shown here is derived from an EMBL/GenBank/DDBJ whole genome shotgun (WGS) entry which is preliminary data.</text>
</comment>
<gene>
    <name evidence="1" type="ORF">GQE99_03290</name>
</gene>
<dbReference type="InterPro" id="IPR008311">
    <property type="entry name" value="UCP028101"/>
</dbReference>
<dbReference type="RefSeq" id="WP_161350156.1">
    <property type="nucleotide sequence ID" value="NZ_WTUX01000006.1"/>
</dbReference>
<dbReference type="InterPro" id="IPR006311">
    <property type="entry name" value="TAT_signal"/>
</dbReference>
<organism evidence="1 2">
    <name type="scientific">Maritimibacter harenae</name>
    <dbReference type="NCBI Taxonomy" id="2606218"/>
    <lineage>
        <taxon>Bacteria</taxon>
        <taxon>Pseudomonadati</taxon>
        <taxon>Pseudomonadota</taxon>
        <taxon>Alphaproteobacteria</taxon>
        <taxon>Rhodobacterales</taxon>
        <taxon>Roseobacteraceae</taxon>
        <taxon>Maritimibacter</taxon>
    </lineage>
</organism>
<dbReference type="PIRSF" id="PIRSF028101">
    <property type="entry name" value="UCP028101"/>
    <property type="match status" value="1"/>
</dbReference>
<dbReference type="PROSITE" id="PS51318">
    <property type="entry name" value="TAT"/>
    <property type="match status" value="1"/>
</dbReference>
<name>A0A845LYZ7_9RHOB</name>
<dbReference type="EMBL" id="WTUX01000006">
    <property type="protein sequence ID" value="MZR12042.1"/>
    <property type="molecule type" value="Genomic_DNA"/>
</dbReference>
<evidence type="ECO:0000313" key="2">
    <source>
        <dbReference type="Proteomes" id="UP000467322"/>
    </source>
</evidence>
<accession>A0A845LYZ7</accession>
<protein>
    <submittedName>
        <fullName evidence="1">DUF1513 domain-containing protein</fullName>
    </submittedName>
</protein>
<dbReference type="AlphaFoldDB" id="A0A845LYZ7"/>
<reference evidence="1 2" key="1">
    <citation type="submission" date="2019-12" db="EMBL/GenBank/DDBJ databases">
        <title>Maritimibacter sp. nov. sp. isolated from sea sand.</title>
        <authorList>
            <person name="Kim J."/>
            <person name="Jeong S.E."/>
            <person name="Jung H.S."/>
            <person name="Jeon C.O."/>
        </authorList>
    </citation>
    <scope>NUCLEOTIDE SEQUENCE [LARGE SCALE GENOMIC DNA]</scope>
    <source>
        <strain evidence="1 2">DP07</strain>
    </source>
</reference>
<dbReference type="Pfam" id="PF07433">
    <property type="entry name" value="DUF1513"/>
    <property type="match status" value="1"/>
</dbReference>
<sequence length="353" mass="37075">MTTRRSFLGGLIAATAAPRIGWSAVGAPAFIAAAKEPDGSYALMGLDSAGIETFSVPLPARGHAACGHPTRAEAIGFARRPGRFALVIDCATGGVVRCLEPETDRHFNGHGAFSADGTRLFTSEQEIEGSRGHVGIWETEGYTRIGSFPTHGIGPHELRLMPDGETLVIANGGIETVDREKVNLDRMVPSLVYTDLSGQLLERVTLPGDLHQNSIRHLAVRPDGLVAFAMQWQGAPGLANPLVGLHRPGTTPILATAPLGEQMLMQDYAGSIAFSGAGTEVAITSPRGGRLHRFAPDGTFLGAMKRDDVCGLAPLADGYIASDGMGGLIALDAAGPRALGRLDHAWDNHLVAL</sequence>
<evidence type="ECO:0000313" key="1">
    <source>
        <dbReference type="EMBL" id="MZR12042.1"/>
    </source>
</evidence>
<keyword evidence="2" id="KW-1185">Reference proteome</keyword>
<dbReference type="Proteomes" id="UP000467322">
    <property type="component" value="Unassembled WGS sequence"/>
</dbReference>
<dbReference type="InterPro" id="IPR015943">
    <property type="entry name" value="WD40/YVTN_repeat-like_dom_sf"/>
</dbReference>